<dbReference type="InterPro" id="IPR019734">
    <property type="entry name" value="TPR_rpt"/>
</dbReference>
<dbReference type="Pfam" id="PF13424">
    <property type="entry name" value="TPR_12"/>
    <property type="match status" value="1"/>
</dbReference>
<reference evidence="1" key="1">
    <citation type="submission" date="2020-10" db="EMBL/GenBank/DDBJ databases">
        <title>Taxonomic study of unclassified bacteria belonging to the class Ktedonobacteria.</title>
        <authorList>
            <person name="Yabe S."/>
            <person name="Wang C.M."/>
            <person name="Zheng Y."/>
            <person name="Sakai Y."/>
            <person name="Cavaletti L."/>
            <person name="Monciardini P."/>
            <person name="Donadio S."/>
        </authorList>
    </citation>
    <scope>NUCLEOTIDE SEQUENCE</scope>
    <source>
        <strain evidence="1">SOSP1-1</strain>
    </source>
</reference>
<dbReference type="RefSeq" id="WP_220192798.1">
    <property type="nucleotide sequence ID" value="NZ_BNJF01000001.1"/>
</dbReference>
<dbReference type="SMART" id="SM00028">
    <property type="entry name" value="TPR"/>
    <property type="match status" value="3"/>
</dbReference>
<dbReference type="EMBL" id="BNJF01000001">
    <property type="protein sequence ID" value="GHO43318.1"/>
    <property type="molecule type" value="Genomic_DNA"/>
</dbReference>
<dbReference type="AlphaFoldDB" id="A0A8J3MR56"/>
<sequence length="160" mass="17834">MEMGNYHQAEMYLKEGLSIARQIEHREWTCVLIINLGLTTSKQGMYDQAEIYLQEGLVLSRQIGIPHMTALALNEFGNLLLSKKKVQKAKSVFTEMLETLPQGGLDLKALAQYGLARVAAEQGDTQNARALGLQSADLLEQIGHGNAEEVRHWLRAIETT</sequence>
<accession>A0A8J3MR56</accession>
<evidence type="ECO:0008006" key="3">
    <source>
        <dbReference type="Google" id="ProtNLM"/>
    </source>
</evidence>
<dbReference type="Proteomes" id="UP000612362">
    <property type="component" value="Unassembled WGS sequence"/>
</dbReference>
<protein>
    <recommendedName>
        <fullName evidence="3">Tetratricopeptide repeat protein</fullName>
    </recommendedName>
</protein>
<organism evidence="1 2">
    <name type="scientific">Ktedonospora formicarum</name>
    <dbReference type="NCBI Taxonomy" id="2778364"/>
    <lineage>
        <taxon>Bacteria</taxon>
        <taxon>Bacillati</taxon>
        <taxon>Chloroflexota</taxon>
        <taxon>Ktedonobacteria</taxon>
        <taxon>Ktedonobacterales</taxon>
        <taxon>Ktedonobacteraceae</taxon>
        <taxon>Ktedonospora</taxon>
    </lineage>
</organism>
<evidence type="ECO:0000313" key="2">
    <source>
        <dbReference type="Proteomes" id="UP000612362"/>
    </source>
</evidence>
<evidence type="ECO:0000313" key="1">
    <source>
        <dbReference type="EMBL" id="GHO43318.1"/>
    </source>
</evidence>
<keyword evidence="2" id="KW-1185">Reference proteome</keyword>
<dbReference type="InterPro" id="IPR011990">
    <property type="entry name" value="TPR-like_helical_dom_sf"/>
</dbReference>
<name>A0A8J3MR56_9CHLR</name>
<dbReference type="SUPFAM" id="SSF48452">
    <property type="entry name" value="TPR-like"/>
    <property type="match status" value="1"/>
</dbReference>
<dbReference type="Gene3D" id="1.25.40.10">
    <property type="entry name" value="Tetratricopeptide repeat domain"/>
    <property type="match status" value="1"/>
</dbReference>
<proteinExistence type="predicted"/>
<gene>
    <name evidence="1" type="ORF">KSX_14810</name>
</gene>
<comment type="caution">
    <text evidence="1">The sequence shown here is derived from an EMBL/GenBank/DDBJ whole genome shotgun (WGS) entry which is preliminary data.</text>
</comment>